<keyword evidence="8" id="KW-1185">Reference proteome</keyword>
<evidence type="ECO:0000313" key="7">
    <source>
        <dbReference type="EMBL" id="KAI6650748.1"/>
    </source>
</evidence>
<comment type="similarity">
    <text evidence="2 5">Belongs to the glycosyltransferase 10 family.</text>
</comment>
<evidence type="ECO:0000256" key="4">
    <source>
        <dbReference type="ARBA" id="ARBA00022679"/>
    </source>
</evidence>
<dbReference type="GO" id="GO:0046920">
    <property type="term" value="F:alpha-(1-&gt;3)-fucosyltransferase activity"/>
    <property type="evidence" value="ECO:0007669"/>
    <property type="project" value="TreeGrafter"/>
</dbReference>
<dbReference type="PANTHER" id="PTHR11929">
    <property type="entry name" value="ALPHA- 1,3 -FUCOSYLTRANSFERASE"/>
    <property type="match status" value="1"/>
</dbReference>
<sequence length="234" mass="26828">MRNQLFIYLILTSLFITTISIRILVKPEIFKRDWPFNGDLNFSKDWSDECDVPCVWTGRADNIDGVFYIIRHNIDAQWAFDDAKLAAITIGGATEAAHYHSLLTNENFWKYFTASALLATGSDIPWIIKVSSYEEIQKVQPITDPIRKGVIGMFNCMSFNNREKILKEMMEIFPIASIGLCVRTEPWPMCGSKECDKEHVLRKYMFCFAFENGDTPGFVSEKIHQCFRAGSLPV</sequence>
<comment type="pathway">
    <text evidence="1">Protein modification; protein glycosylation.</text>
</comment>
<reference evidence="7 8" key="1">
    <citation type="journal article" date="2023" name="BMC Biol.">
        <title>The compact genome of the sponge Oopsacas minuta (Hexactinellida) is lacking key metazoan core genes.</title>
        <authorList>
            <person name="Santini S."/>
            <person name="Schenkelaars Q."/>
            <person name="Jourda C."/>
            <person name="Duchesne M."/>
            <person name="Belahbib H."/>
            <person name="Rocher C."/>
            <person name="Selva M."/>
            <person name="Riesgo A."/>
            <person name="Vervoort M."/>
            <person name="Leys S.P."/>
            <person name="Kodjabachian L."/>
            <person name="Le Bivic A."/>
            <person name="Borchiellini C."/>
            <person name="Claverie J.M."/>
            <person name="Renard E."/>
        </authorList>
    </citation>
    <scope>NUCLEOTIDE SEQUENCE [LARGE SCALE GENOMIC DNA]</scope>
    <source>
        <strain evidence="7">SPO-2</strain>
    </source>
</reference>
<dbReference type="GO" id="GO:0032580">
    <property type="term" value="C:Golgi cisterna membrane"/>
    <property type="evidence" value="ECO:0007669"/>
    <property type="project" value="UniProtKB-SubCell"/>
</dbReference>
<dbReference type="InterPro" id="IPR055270">
    <property type="entry name" value="Glyco_tran_10_C"/>
</dbReference>
<keyword evidence="3 5" id="KW-0328">Glycosyltransferase</keyword>
<keyword evidence="5" id="KW-0333">Golgi apparatus</keyword>
<keyword evidence="5" id="KW-0472">Membrane</keyword>
<evidence type="ECO:0000256" key="2">
    <source>
        <dbReference type="ARBA" id="ARBA00008919"/>
    </source>
</evidence>
<accession>A0AAV7JPH2</accession>
<dbReference type="AlphaFoldDB" id="A0AAV7JPH2"/>
<dbReference type="InterPro" id="IPR001503">
    <property type="entry name" value="Glyco_trans_10"/>
</dbReference>
<dbReference type="EMBL" id="JAKMXF010000310">
    <property type="protein sequence ID" value="KAI6650748.1"/>
    <property type="molecule type" value="Genomic_DNA"/>
</dbReference>
<dbReference type="InterPro" id="IPR038577">
    <property type="entry name" value="GT10-like_C_sf"/>
</dbReference>
<keyword evidence="4 5" id="KW-0808">Transferase</keyword>
<proteinExistence type="inferred from homology"/>
<dbReference type="Pfam" id="PF00852">
    <property type="entry name" value="Glyco_transf_10"/>
    <property type="match status" value="1"/>
</dbReference>
<comment type="caution">
    <text evidence="7">The sequence shown here is derived from an EMBL/GenBank/DDBJ whole genome shotgun (WGS) entry which is preliminary data.</text>
</comment>
<feature type="transmembrane region" description="Helical" evidence="5">
    <location>
        <begin position="6"/>
        <end position="25"/>
    </location>
</feature>
<name>A0AAV7JPH2_9METZ</name>
<dbReference type="Gene3D" id="3.40.50.11660">
    <property type="entry name" value="Glycosyl transferase family 10, C-terminal domain"/>
    <property type="match status" value="1"/>
</dbReference>
<evidence type="ECO:0000256" key="5">
    <source>
        <dbReference type="RuleBase" id="RU003832"/>
    </source>
</evidence>
<keyword evidence="5" id="KW-0812">Transmembrane</keyword>
<keyword evidence="5" id="KW-1133">Transmembrane helix</keyword>
<evidence type="ECO:0000313" key="8">
    <source>
        <dbReference type="Proteomes" id="UP001165289"/>
    </source>
</evidence>
<dbReference type="EC" id="2.4.1.-" evidence="5"/>
<dbReference type="PANTHER" id="PTHR11929:SF194">
    <property type="entry name" value="ALPHA-(1,3)-FUCOSYLTRANSFERASE 10"/>
    <property type="match status" value="1"/>
</dbReference>
<evidence type="ECO:0000256" key="1">
    <source>
        <dbReference type="ARBA" id="ARBA00004922"/>
    </source>
</evidence>
<protein>
    <recommendedName>
        <fullName evidence="5">Fucosyltransferase</fullName>
        <ecNumber evidence="5">2.4.1.-</ecNumber>
    </recommendedName>
</protein>
<evidence type="ECO:0000259" key="6">
    <source>
        <dbReference type="Pfam" id="PF00852"/>
    </source>
</evidence>
<comment type="subcellular location">
    <subcellularLocation>
        <location evidence="5">Golgi apparatus</location>
        <location evidence="5">Golgi stack membrane</location>
        <topology evidence="5">Single-pass type II membrane protein</topology>
    </subcellularLocation>
</comment>
<organism evidence="7 8">
    <name type="scientific">Oopsacas minuta</name>
    <dbReference type="NCBI Taxonomy" id="111878"/>
    <lineage>
        <taxon>Eukaryota</taxon>
        <taxon>Metazoa</taxon>
        <taxon>Porifera</taxon>
        <taxon>Hexactinellida</taxon>
        <taxon>Hexasterophora</taxon>
        <taxon>Lyssacinosida</taxon>
        <taxon>Leucopsacidae</taxon>
        <taxon>Oopsacas</taxon>
    </lineage>
</organism>
<dbReference type="SUPFAM" id="SSF53756">
    <property type="entry name" value="UDP-Glycosyltransferase/glycogen phosphorylase"/>
    <property type="match status" value="1"/>
</dbReference>
<evidence type="ECO:0000256" key="3">
    <source>
        <dbReference type="ARBA" id="ARBA00022676"/>
    </source>
</evidence>
<dbReference type="Proteomes" id="UP001165289">
    <property type="component" value="Unassembled WGS sequence"/>
</dbReference>
<feature type="domain" description="Fucosyltransferase C-terminal" evidence="6">
    <location>
        <begin position="155"/>
        <end position="234"/>
    </location>
</feature>
<gene>
    <name evidence="7" type="ORF">LOD99_7799</name>
</gene>
<feature type="non-terminal residue" evidence="7">
    <location>
        <position position="234"/>
    </location>
</feature>